<organism evidence="1 2">
    <name type="scientific">Pseudomonas multiresinivorans</name>
    <dbReference type="NCBI Taxonomy" id="95301"/>
    <lineage>
        <taxon>Bacteria</taxon>
        <taxon>Pseudomonadati</taxon>
        <taxon>Pseudomonadota</taxon>
        <taxon>Gammaproteobacteria</taxon>
        <taxon>Pseudomonadales</taxon>
        <taxon>Pseudomonadaceae</taxon>
        <taxon>Pseudomonas</taxon>
    </lineage>
</organism>
<dbReference type="EMBL" id="CP048833">
    <property type="protein sequence ID" value="QJP08742.1"/>
    <property type="molecule type" value="Genomic_DNA"/>
</dbReference>
<evidence type="ECO:0000313" key="2">
    <source>
        <dbReference type="Proteomes" id="UP000502549"/>
    </source>
</evidence>
<dbReference type="RefSeq" id="WP_169938130.1">
    <property type="nucleotide sequence ID" value="NZ_CP048833.1"/>
</dbReference>
<keyword evidence="2" id="KW-1185">Reference proteome</keyword>
<protein>
    <submittedName>
        <fullName evidence="1">DUF2235 domain-containing protein</fullName>
    </submittedName>
</protein>
<proteinExistence type="predicted"/>
<evidence type="ECO:0000313" key="1">
    <source>
        <dbReference type="EMBL" id="QJP08742.1"/>
    </source>
</evidence>
<sequence>MRFDFSRGAYTARSLMVMVIKAIECGLAVDTGKTQGLPTTTQPITNSYKEFLGGAYGHLTGNFTPVGKIR</sequence>
<name>A0A7Z3BKS4_9PSED</name>
<dbReference type="Proteomes" id="UP000502549">
    <property type="component" value="Chromosome"/>
</dbReference>
<dbReference type="KEGG" id="pmui:G4G71_12955"/>
<dbReference type="AlphaFoldDB" id="A0A7Z3BKS4"/>
<reference evidence="1 2" key="1">
    <citation type="submission" date="2020-02" db="EMBL/GenBank/DDBJ databases">
        <title>Complete genome sequence of Pseudomonas multiresinivorans ORNL1.</title>
        <authorList>
            <person name="Podar M."/>
        </authorList>
    </citation>
    <scope>NUCLEOTIDE SEQUENCE [LARGE SCALE GENOMIC DNA]</scope>
    <source>
        <strain evidence="2">populi</strain>
    </source>
</reference>
<gene>
    <name evidence="1" type="ORF">G4G71_12955</name>
</gene>
<accession>A0A7Z3BKS4</accession>